<gene>
    <name evidence="1" type="ORF">H480_01137</name>
</gene>
<name>R1ID76_9PSEU</name>
<proteinExistence type="predicted"/>
<sequence>MRRQLAALVGVAGRPVPGLGHGLTHLFPSARMLAGADLSGARLSAATERTLRAFAAAVAADETLLEPGASLAGCTAALTAVPGIEPGTAQEIALRLGHADAFPATERTLGKTVLDPDAGRPAAAWHPWRAFAATHLITAGVSTSDG</sequence>
<dbReference type="PATRIC" id="fig|1292037.4.peg.223"/>
<dbReference type="GO" id="GO:0003824">
    <property type="term" value="F:catalytic activity"/>
    <property type="evidence" value="ECO:0007669"/>
    <property type="project" value="InterPro"/>
</dbReference>
<evidence type="ECO:0000313" key="2">
    <source>
        <dbReference type="Proteomes" id="UP000014139"/>
    </source>
</evidence>
<dbReference type="InterPro" id="IPR011257">
    <property type="entry name" value="DNA_glycosylase"/>
</dbReference>
<comment type="caution">
    <text evidence="1">The sequence shown here is derived from an EMBL/GenBank/DDBJ whole genome shotgun (WGS) entry which is preliminary data.</text>
</comment>
<reference evidence="1 2" key="1">
    <citation type="submission" date="2013-02" db="EMBL/GenBank/DDBJ databases">
        <title>Draft genome sequence of Amycolatopsis vancoresmycina strain DSM 44592T.</title>
        <authorList>
            <person name="Kumar S."/>
            <person name="Kaur N."/>
            <person name="Kaur C."/>
            <person name="Raghava G.P.S."/>
            <person name="Mayilraj S."/>
        </authorList>
    </citation>
    <scope>NUCLEOTIDE SEQUENCE [LARGE SCALE GENOMIC DNA]</scope>
    <source>
        <strain evidence="1 2">DSM 44592</strain>
    </source>
</reference>
<protein>
    <submittedName>
        <fullName evidence="1">AraC family transcriptional regulator</fullName>
    </submittedName>
</protein>
<dbReference type="Gene3D" id="1.10.340.30">
    <property type="entry name" value="Hypothetical protein, domain 2"/>
    <property type="match status" value="1"/>
</dbReference>
<keyword evidence="2" id="KW-1185">Reference proteome</keyword>
<dbReference type="SUPFAM" id="SSF48150">
    <property type="entry name" value="DNA-glycosylase"/>
    <property type="match status" value="1"/>
</dbReference>
<organism evidence="1 2">
    <name type="scientific">Amycolatopsis vancoresmycina DSM 44592</name>
    <dbReference type="NCBI Taxonomy" id="1292037"/>
    <lineage>
        <taxon>Bacteria</taxon>
        <taxon>Bacillati</taxon>
        <taxon>Actinomycetota</taxon>
        <taxon>Actinomycetes</taxon>
        <taxon>Pseudonocardiales</taxon>
        <taxon>Pseudonocardiaceae</taxon>
        <taxon>Amycolatopsis</taxon>
    </lineage>
</organism>
<accession>R1ID76</accession>
<dbReference type="Proteomes" id="UP000014139">
    <property type="component" value="Unassembled WGS sequence"/>
</dbReference>
<dbReference type="EMBL" id="AOUO01000011">
    <property type="protein sequence ID" value="EOD70446.1"/>
    <property type="molecule type" value="Genomic_DNA"/>
</dbReference>
<dbReference type="AlphaFoldDB" id="R1ID76"/>
<dbReference type="GO" id="GO:0006281">
    <property type="term" value="P:DNA repair"/>
    <property type="evidence" value="ECO:0007669"/>
    <property type="project" value="InterPro"/>
</dbReference>
<evidence type="ECO:0000313" key="1">
    <source>
        <dbReference type="EMBL" id="EOD70446.1"/>
    </source>
</evidence>